<feature type="transmembrane region" description="Helical" evidence="1">
    <location>
        <begin position="6"/>
        <end position="25"/>
    </location>
</feature>
<keyword evidence="1" id="KW-0812">Transmembrane</keyword>
<comment type="caution">
    <text evidence="2">The sequence shown here is derived from an EMBL/GenBank/DDBJ whole genome shotgun (WGS) entry which is preliminary data.</text>
</comment>
<keyword evidence="1" id="KW-0472">Membrane</keyword>
<name>A0ABD0MRJ6_CIRMR</name>
<dbReference type="Proteomes" id="UP001529510">
    <property type="component" value="Unassembled WGS sequence"/>
</dbReference>
<organism evidence="2 3">
    <name type="scientific">Cirrhinus mrigala</name>
    <name type="common">Mrigala</name>
    <dbReference type="NCBI Taxonomy" id="683832"/>
    <lineage>
        <taxon>Eukaryota</taxon>
        <taxon>Metazoa</taxon>
        <taxon>Chordata</taxon>
        <taxon>Craniata</taxon>
        <taxon>Vertebrata</taxon>
        <taxon>Euteleostomi</taxon>
        <taxon>Actinopterygii</taxon>
        <taxon>Neopterygii</taxon>
        <taxon>Teleostei</taxon>
        <taxon>Ostariophysi</taxon>
        <taxon>Cypriniformes</taxon>
        <taxon>Cyprinidae</taxon>
        <taxon>Labeoninae</taxon>
        <taxon>Labeonini</taxon>
        <taxon>Cirrhinus</taxon>
    </lineage>
</organism>
<keyword evidence="3" id="KW-1185">Reference proteome</keyword>
<dbReference type="EMBL" id="JAMKFB020000255">
    <property type="protein sequence ID" value="KAL0151206.1"/>
    <property type="molecule type" value="Genomic_DNA"/>
</dbReference>
<reference evidence="2 3" key="1">
    <citation type="submission" date="2024-05" db="EMBL/GenBank/DDBJ databases">
        <title>Genome sequencing and assembly of Indian major carp, Cirrhinus mrigala (Hamilton, 1822).</title>
        <authorList>
            <person name="Mohindra V."/>
            <person name="Chowdhury L.M."/>
            <person name="Lal K."/>
            <person name="Jena J.K."/>
        </authorList>
    </citation>
    <scope>NUCLEOTIDE SEQUENCE [LARGE SCALE GENOMIC DNA]</scope>
    <source>
        <strain evidence="2">CM1030</strain>
        <tissue evidence="2">Blood</tissue>
    </source>
</reference>
<evidence type="ECO:0000313" key="3">
    <source>
        <dbReference type="Proteomes" id="UP001529510"/>
    </source>
</evidence>
<protein>
    <submittedName>
        <fullName evidence="2">Uncharacterized protein</fullName>
    </submittedName>
</protein>
<keyword evidence="1" id="KW-1133">Transmembrane helix</keyword>
<accession>A0ABD0MRJ6</accession>
<feature type="non-terminal residue" evidence="2">
    <location>
        <position position="51"/>
    </location>
</feature>
<dbReference type="AlphaFoldDB" id="A0ABD0MRJ6"/>
<gene>
    <name evidence="2" type="ORF">M9458_053397</name>
</gene>
<evidence type="ECO:0000313" key="2">
    <source>
        <dbReference type="EMBL" id="KAL0151206.1"/>
    </source>
</evidence>
<proteinExistence type="predicted"/>
<evidence type="ECO:0000256" key="1">
    <source>
        <dbReference type="SAM" id="Phobius"/>
    </source>
</evidence>
<sequence>MRRRFVLPELVCYVLFGGSPCVWIFRSVRFQGWWNTLRKKGTVLSLGRYPK</sequence>